<proteinExistence type="predicted"/>
<reference evidence="1 2" key="1">
    <citation type="submission" date="2018-05" db="EMBL/GenBank/DDBJ databases">
        <title>Marinifilum breve JC075T sp. nov., a marine bacterium isolated from Yongle Blue Hole in the South China Sea.</title>
        <authorList>
            <person name="Fu T."/>
        </authorList>
    </citation>
    <scope>NUCLEOTIDE SEQUENCE [LARGE SCALE GENOMIC DNA]</scope>
    <source>
        <strain evidence="1 2">JC075</strain>
    </source>
</reference>
<gene>
    <name evidence="1" type="ORF">DF185_13710</name>
</gene>
<protein>
    <submittedName>
        <fullName evidence="1">Uncharacterized protein</fullName>
    </submittedName>
</protein>
<evidence type="ECO:0000313" key="2">
    <source>
        <dbReference type="Proteomes" id="UP000248079"/>
    </source>
</evidence>
<accession>A0A2V3ZX16</accession>
<keyword evidence="2" id="KW-1185">Reference proteome</keyword>
<organism evidence="1 2">
    <name type="scientific">Marinifilum breve</name>
    <dbReference type="NCBI Taxonomy" id="2184082"/>
    <lineage>
        <taxon>Bacteria</taxon>
        <taxon>Pseudomonadati</taxon>
        <taxon>Bacteroidota</taxon>
        <taxon>Bacteroidia</taxon>
        <taxon>Marinilabiliales</taxon>
        <taxon>Marinifilaceae</taxon>
    </lineage>
</organism>
<dbReference type="Proteomes" id="UP000248079">
    <property type="component" value="Unassembled WGS sequence"/>
</dbReference>
<dbReference type="AlphaFoldDB" id="A0A2V3ZX16"/>
<evidence type="ECO:0000313" key="1">
    <source>
        <dbReference type="EMBL" id="PXY00948.1"/>
    </source>
</evidence>
<name>A0A2V3ZX16_9BACT</name>
<sequence length="97" mass="11197">MVLHVQNENNLSKRIAKAGVIVEQLLDQNGINHIDLKKKFLTSSLSTQIRLVEYHLNYLDSNYTDFGPKKTVFQRIDNIENALSLYQDYNTELKLAS</sequence>
<dbReference type="EMBL" id="QFLI01000005">
    <property type="protein sequence ID" value="PXY00948.1"/>
    <property type="molecule type" value="Genomic_DNA"/>
</dbReference>
<comment type="caution">
    <text evidence="1">The sequence shown here is derived from an EMBL/GenBank/DDBJ whole genome shotgun (WGS) entry which is preliminary data.</text>
</comment>